<name>A0A235BRT1_UNCW3</name>
<sequence>MPLVPLLASVQAETWIETSQSDFGDGSYHSNIYASHRNGGAVEFEPRFDLNNDGYCDLLCADGPGPYLH</sequence>
<proteinExistence type="predicted"/>
<accession>A0A235BRT1</accession>
<dbReference type="Proteomes" id="UP000215559">
    <property type="component" value="Unassembled WGS sequence"/>
</dbReference>
<organism evidence="1 2">
    <name type="scientific">candidate division WOR-3 bacterium JGI_Cruoil_03_51_56</name>
    <dbReference type="NCBI Taxonomy" id="1973747"/>
    <lineage>
        <taxon>Bacteria</taxon>
        <taxon>Bacteria division WOR-3</taxon>
    </lineage>
</organism>
<dbReference type="AlphaFoldDB" id="A0A235BRT1"/>
<reference evidence="1 2" key="1">
    <citation type="submission" date="2017-07" db="EMBL/GenBank/DDBJ databases">
        <title>Recovery of genomes from metagenomes via a dereplication, aggregation, and scoring strategy.</title>
        <authorList>
            <person name="Sieber C.M."/>
            <person name="Probst A.J."/>
            <person name="Sharrar A."/>
            <person name="Thomas B.C."/>
            <person name="Hess M."/>
            <person name="Tringe S.G."/>
            <person name="Banfield J.F."/>
        </authorList>
    </citation>
    <scope>NUCLEOTIDE SEQUENCE [LARGE SCALE GENOMIC DNA]</scope>
    <source>
        <strain evidence="1">JGI_Cruoil_03_51_56</strain>
    </source>
</reference>
<evidence type="ECO:0000313" key="2">
    <source>
        <dbReference type="Proteomes" id="UP000215559"/>
    </source>
</evidence>
<dbReference type="EMBL" id="NOZP01000133">
    <property type="protein sequence ID" value="OYD14892.1"/>
    <property type="molecule type" value="Genomic_DNA"/>
</dbReference>
<comment type="caution">
    <text evidence="1">The sequence shown here is derived from an EMBL/GenBank/DDBJ whole genome shotgun (WGS) entry which is preliminary data.</text>
</comment>
<evidence type="ECO:0000313" key="1">
    <source>
        <dbReference type="EMBL" id="OYD14892.1"/>
    </source>
</evidence>
<evidence type="ECO:0008006" key="3">
    <source>
        <dbReference type="Google" id="ProtNLM"/>
    </source>
</evidence>
<protein>
    <recommendedName>
        <fullName evidence="3">VCBS repeat-containing protein</fullName>
    </recommendedName>
</protein>
<gene>
    <name evidence="1" type="ORF">CH330_07205</name>
</gene>